<proteinExistence type="predicted"/>
<keyword evidence="1" id="KW-1133">Transmembrane helix</keyword>
<protein>
    <submittedName>
        <fullName evidence="2">Uncharacterized protein</fullName>
    </submittedName>
</protein>
<evidence type="ECO:0000313" key="2">
    <source>
        <dbReference type="EMBL" id="MPN61644.1"/>
    </source>
</evidence>
<accession>A0A645JMU3</accession>
<sequence length="108" mass="12282">MIRLAPAEAMRPESPKPIRFDIIKYLGVLKHFLNSRGNMSVRGITRNPIRSTFVVISIMFSFGIISIVGSFNGLIDKMIFSQLQDIQRYQVKLSLSQPLSYEYAVEDA</sequence>
<name>A0A645JMU3_9ZZZZ</name>
<gene>
    <name evidence="2" type="ORF">SDC9_209382</name>
</gene>
<dbReference type="AlphaFoldDB" id="A0A645JMU3"/>
<reference evidence="2" key="1">
    <citation type="submission" date="2019-08" db="EMBL/GenBank/DDBJ databases">
        <authorList>
            <person name="Kucharzyk K."/>
            <person name="Murdoch R.W."/>
            <person name="Higgins S."/>
            <person name="Loffler F."/>
        </authorList>
    </citation>
    <scope>NUCLEOTIDE SEQUENCE</scope>
</reference>
<dbReference type="EMBL" id="VSSQ01138523">
    <property type="protein sequence ID" value="MPN61644.1"/>
    <property type="molecule type" value="Genomic_DNA"/>
</dbReference>
<keyword evidence="1" id="KW-0812">Transmembrane</keyword>
<keyword evidence="1" id="KW-0472">Membrane</keyword>
<organism evidence="2">
    <name type="scientific">bioreactor metagenome</name>
    <dbReference type="NCBI Taxonomy" id="1076179"/>
    <lineage>
        <taxon>unclassified sequences</taxon>
        <taxon>metagenomes</taxon>
        <taxon>ecological metagenomes</taxon>
    </lineage>
</organism>
<comment type="caution">
    <text evidence="2">The sequence shown here is derived from an EMBL/GenBank/DDBJ whole genome shotgun (WGS) entry which is preliminary data.</text>
</comment>
<evidence type="ECO:0000256" key="1">
    <source>
        <dbReference type="SAM" id="Phobius"/>
    </source>
</evidence>
<feature type="transmembrane region" description="Helical" evidence="1">
    <location>
        <begin position="53"/>
        <end position="75"/>
    </location>
</feature>